<evidence type="ECO:0000313" key="3">
    <source>
        <dbReference type="Proteomes" id="UP001271007"/>
    </source>
</evidence>
<keyword evidence="3" id="KW-1185">Reference proteome</keyword>
<dbReference type="AlphaFoldDB" id="A0AAJ0GE79"/>
<protein>
    <submittedName>
        <fullName evidence="2">Uncharacterized protein</fullName>
    </submittedName>
</protein>
<reference evidence="2" key="1">
    <citation type="submission" date="2023-04" db="EMBL/GenBank/DDBJ databases">
        <title>Black Yeasts Isolated from many extreme environments.</title>
        <authorList>
            <person name="Coleine C."/>
            <person name="Stajich J.E."/>
            <person name="Selbmann L."/>
        </authorList>
    </citation>
    <scope>NUCLEOTIDE SEQUENCE</scope>
    <source>
        <strain evidence="2">CCFEE 5312</strain>
    </source>
</reference>
<dbReference type="EMBL" id="JAWDJX010000007">
    <property type="protein sequence ID" value="KAK3055824.1"/>
    <property type="molecule type" value="Genomic_DNA"/>
</dbReference>
<feature type="compositionally biased region" description="Polar residues" evidence="1">
    <location>
        <begin position="33"/>
        <end position="42"/>
    </location>
</feature>
<comment type="caution">
    <text evidence="2">The sequence shown here is derived from an EMBL/GenBank/DDBJ whole genome shotgun (WGS) entry which is preliminary data.</text>
</comment>
<evidence type="ECO:0000256" key="1">
    <source>
        <dbReference type="SAM" id="MobiDB-lite"/>
    </source>
</evidence>
<evidence type="ECO:0000313" key="2">
    <source>
        <dbReference type="EMBL" id="KAK3055824.1"/>
    </source>
</evidence>
<organism evidence="2 3">
    <name type="scientific">Extremus antarcticus</name>
    <dbReference type="NCBI Taxonomy" id="702011"/>
    <lineage>
        <taxon>Eukaryota</taxon>
        <taxon>Fungi</taxon>
        <taxon>Dikarya</taxon>
        <taxon>Ascomycota</taxon>
        <taxon>Pezizomycotina</taxon>
        <taxon>Dothideomycetes</taxon>
        <taxon>Dothideomycetidae</taxon>
        <taxon>Mycosphaerellales</taxon>
        <taxon>Extremaceae</taxon>
        <taxon>Extremus</taxon>
    </lineage>
</organism>
<dbReference type="Proteomes" id="UP001271007">
    <property type="component" value="Unassembled WGS sequence"/>
</dbReference>
<feature type="region of interest" description="Disordered" evidence="1">
    <location>
        <begin position="1"/>
        <end position="83"/>
    </location>
</feature>
<sequence>MPPKEEIPVVADENDDTYASKNDDAGNTKPRGKTSNPNQNVGGTAHIADASLWCSKDGGLSTADTVADGGPDDEEKDSSSKPS</sequence>
<accession>A0AAJ0GE79</accession>
<name>A0AAJ0GE79_9PEZI</name>
<gene>
    <name evidence="2" type="ORF">LTR09_003058</name>
</gene>
<proteinExistence type="predicted"/>